<feature type="non-terminal residue" evidence="2">
    <location>
        <position position="1"/>
    </location>
</feature>
<dbReference type="PATRIC" id="fig|1194404.4.peg.3154"/>
<organism evidence="2 3">
    <name type="scientific">Pseudomonas syringae pv. actinidiae ICMP 18807</name>
    <dbReference type="NCBI Taxonomy" id="1194404"/>
    <lineage>
        <taxon>Bacteria</taxon>
        <taxon>Pseudomonadati</taxon>
        <taxon>Pseudomonadota</taxon>
        <taxon>Gammaproteobacteria</taxon>
        <taxon>Pseudomonadales</taxon>
        <taxon>Pseudomonadaceae</taxon>
        <taxon>Pseudomonas</taxon>
        <taxon>Pseudomonas syringae</taxon>
    </lineage>
</organism>
<comment type="caution">
    <text evidence="2">The sequence shown here is derived from an EMBL/GenBank/DDBJ whole genome shotgun (WGS) entry which is preliminary data.</text>
</comment>
<keyword evidence="1" id="KW-0812">Transmembrane</keyword>
<keyword evidence="1" id="KW-1133">Transmembrane helix</keyword>
<name>S6UIX6_PSESF</name>
<sequence>YAALSGVGGALGALYSGYSWNALGPAWTFAIASLAAFAAAVMIVTSRKEEGV</sequence>
<dbReference type="AlphaFoldDB" id="S6UIX6"/>
<gene>
    <name evidence="2" type="ORF">A244_15247</name>
</gene>
<accession>S6UIX6</accession>
<evidence type="ECO:0000256" key="1">
    <source>
        <dbReference type="SAM" id="Phobius"/>
    </source>
</evidence>
<dbReference type="EMBL" id="AOKG01001028">
    <property type="protein sequence ID" value="EPN55525.1"/>
    <property type="molecule type" value="Genomic_DNA"/>
</dbReference>
<dbReference type="InterPro" id="IPR036259">
    <property type="entry name" value="MFS_trans_sf"/>
</dbReference>
<proteinExistence type="predicted"/>
<evidence type="ECO:0000313" key="3">
    <source>
        <dbReference type="Proteomes" id="UP000015729"/>
    </source>
</evidence>
<feature type="transmembrane region" description="Helical" evidence="1">
    <location>
        <begin position="26"/>
        <end position="45"/>
    </location>
</feature>
<dbReference type="Proteomes" id="UP000015729">
    <property type="component" value="Unassembled WGS sequence"/>
</dbReference>
<dbReference type="SUPFAM" id="SSF103473">
    <property type="entry name" value="MFS general substrate transporter"/>
    <property type="match status" value="1"/>
</dbReference>
<protein>
    <submittedName>
        <fullName evidence="2">Transporter</fullName>
    </submittedName>
</protein>
<reference evidence="2 3" key="1">
    <citation type="journal article" date="2013" name="PLoS Pathog.">
        <title>Genomic analysis of the Kiwifruit pathogen Pseudomonas syringae pv. actinidiae provides insight into the origins of an emergent plant disease.</title>
        <authorList>
            <person name="McCann H.C."/>
            <person name="Rikkerink E.H."/>
            <person name="Bertels F."/>
            <person name="Fiers M."/>
            <person name="Lu A."/>
            <person name="Rees-George J."/>
            <person name="Andersen M.T."/>
            <person name="Gleave A.P."/>
            <person name="Haubold B."/>
            <person name="Wohlers M.W."/>
            <person name="Guttman D.S."/>
            <person name="Wang P.W."/>
            <person name="Straub C."/>
            <person name="Vanneste J.L."/>
            <person name="Rainey P.B."/>
            <person name="Templeton M.D."/>
        </authorList>
    </citation>
    <scope>NUCLEOTIDE SEQUENCE [LARGE SCALE GENOMIC DNA]</scope>
    <source>
        <strain evidence="2 3">ICMP 18807</strain>
    </source>
</reference>
<keyword evidence="1" id="KW-0472">Membrane</keyword>
<evidence type="ECO:0000313" key="2">
    <source>
        <dbReference type="EMBL" id="EPN55525.1"/>
    </source>
</evidence>